<protein>
    <submittedName>
        <fullName evidence="2">Uncharacterized protein</fullName>
    </submittedName>
</protein>
<dbReference type="EMBL" id="JBHSLU010000017">
    <property type="protein sequence ID" value="MFC5505354.1"/>
    <property type="molecule type" value="Genomic_DNA"/>
</dbReference>
<accession>A0ABW0P0M7</accession>
<reference evidence="3" key="1">
    <citation type="journal article" date="2019" name="Int. J. Syst. Evol. Microbiol.">
        <title>The Global Catalogue of Microorganisms (GCM) 10K type strain sequencing project: providing services to taxonomists for standard genome sequencing and annotation.</title>
        <authorList>
            <consortium name="The Broad Institute Genomics Platform"/>
            <consortium name="The Broad Institute Genome Sequencing Center for Infectious Disease"/>
            <person name="Wu L."/>
            <person name="Ma J."/>
        </authorList>
    </citation>
    <scope>NUCLEOTIDE SEQUENCE [LARGE SCALE GENOMIC DNA]</scope>
    <source>
        <strain evidence="3">CCUG 43117</strain>
    </source>
</reference>
<keyword evidence="3" id="KW-1185">Reference proteome</keyword>
<feature type="region of interest" description="Disordered" evidence="1">
    <location>
        <begin position="1"/>
        <end position="24"/>
    </location>
</feature>
<dbReference type="RefSeq" id="WP_377816453.1">
    <property type="nucleotide sequence ID" value="NZ_JBHSLU010000017.1"/>
</dbReference>
<dbReference type="Proteomes" id="UP001596060">
    <property type="component" value="Unassembled WGS sequence"/>
</dbReference>
<evidence type="ECO:0000313" key="2">
    <source>
        <dbReference type="EMBL" id="MFC5505354.1"/>
    </source>
</evidence>
<gene>
    <name evidence="2" type="ORF">ACFPN9_08795</name>
</gene>
<evidence type="ECO:0000256" key="1">
    <source>
        <dbReference type="SAM" id="MobiDB-lite"/>
    </source>
</evidence>
<name>A0ABW0P0M7_9HYPH</name>
<evidence type="ECO:0000313" key="3">
    <source>
        <dbReference type="Proteomes" id="UP001596060"/>
    </source>
</evidence>
<organism evidence="2 3">
    <name type="scientific">Bosea massiliensis</name>
    <dbReference type="NCBI Taxonomy" id="151419"/>
    <lineage>
        <taxon>Bacteria</taxon>
        <taxon>Pseudomonadati</taxon>
        <taxon>Pseudomonadota</taxon>
        <taxon>Alphaproteobacteria</taxon>
        <taxon>Hyphomicrobiales</taxon>
        <taxon>Boseaceae</taxon>
        <taxon>Bosea</taxon>
    </lineage>
</organism>
<comment type="caution">
    <text evidence="2">The sequence shown here is derived from an EMBL/GenBank/DDBJ whole genome shotgun (WGS) entry which is preliminary data.</text>
</comment>
<proteinExistence type="predicted"/>
<feature type="compositionally biased region" description="Basic and acidic residues" evidence="1">
    <location>
        <begin position="1"/>
        <end position="21"/>
    </location>
</feature>
<sequence>MRVHDDRLNDGVGDEGPKSPDGDDYNTIFSLIMNGVPVQPQVSAHPRTYTVLLQQYVEQIAEVVVTIPDGDALDEEQAVAQALILAKQKSDTATWGPGDDAQSVEVYSVLDRAGETVWER</sequence>